<proteinExistence type="predicted"/>
<dbReference type="RefSeq" id="WP_066356213.1">
    <property type="nucleotide sequence ID" value="NZ_CBCSFJ010000004.1"/>
</dbReference>
<dbReference type="Proteomes" id="UP000092213">
    <property type="component" value="Chromosome"/>
</dbReference>
<gene>
    <name evidence="1" type="ORF">BAU06_23255</name>
    <name evidence="2" type="ORF">BAU08_23810</name>
</gene>
<sequence>MKQFFIFAICGAVVFTALARNGRRWLWCPAILTWALLCQQALACTGELVAAAWSAVSGV</sequence>
<dbReference type="EMBL" id="CP016170">
    <property type="protein sequence ID" value="ANN68829.1"/>
    <property type="molecule type" value="Genomic_DNA"/>
</dbReference>
<dbReference type="EMBL" id="CP016171">
    <property type="protein sequence ID" value="ANN73973.1"/>
    <property type="molecule type" value="Genomic_DNA"/>
</dbReference>
<name>A0A193G2R7_9BORD</name>
<protein>
    <submittedName>
        <fullName evidence="2">Uncharacterized protein</fullName>
    </submittedName>
</protein>
<accession>A0A193G2R7</accession>
<dbReference type="AlphaFoldDB" id="A0A193G2R7"/>
<keyword evidence="3" id="KW-1185">Reference proteome</keyword>
<reference evidence="3 4" key="1">
    <citation type="submission" date="2016-06" db="EMBL/GenBank/DDBJ databases">
        <title>Complete genome sequences of Bordetella bronchialis and Bordetella flabilis.</title>
        <authorList>
            <person name="LiPuma J.J."/>
            <person name="Spilker T."/>
        </authorList>
    </citation>
    <scope>NUCLEOTIDE SEQUENCE [LARGE SCALE GENOMIC DNA]</scope>
    <source>
        <strain evidence="2 4">AU17976</strain>
        <strain evidence="1 3">AU3182</strain>
    </source>
</reference>
<evidence type="ECO:0000313" key="1">
    <source>
        <dbReference type="EMBL" id="ANN68829.1"/>
    </source>
</evidence>
<organism evidence="2 4">
    <name type="scientific">Bordetella bronchialis</name>
    <dbReference type="NCBI Taxonomy" id="463025"/>
    <lineage>
        <taxon>Bacteria</taxon>
        <taxon>Pseudomonadati</taxon>
        <taxon>Pseudomonadota</taxon>
        <taxon>Betaproteobacteria</taxon>
        <taxon>Burkholderiales</taxon>
        <taxon>Alcaligenaceae</taxon>
        <taxon>Bordetella</taxon>
    </lineage>
</organism>
<evidence type="ECO:0000313" key="3">
    <source>
        <dbReference type="Proteomes" id="UP000091897"/>
    </source>
</evidence>
<evidence type="ECO:0000313" key="4">
    <source>
        <dbReference type="Proteomes" id="UP000092213"/>
    </source>
</evidence>
<dbReference type="KEGG" id="bbro:BAU06_23255"/>
<dbReference type="Proteomes" id="UP000091897">
    <property type="component" value="Chromosome"/>
</dbReference>
<evidence type="ECO:0000313" key="2">
    <source>
        <dbReference type="EMBL" id="ANN73973.1"/>
    </source>
</evidence>